<evidence type="ECO:0000313" key="2">
    <source>
        <dbReference type="EMBL" id="CAI0626136.1"/>
    </source>
</evidence>
<keyword evidence="4" id="KW-1185">Reference proteome</keyword>
<accession>A0AAV0RZ43</accession>
<organism evidence="2 4">
    <name type="scientific">Linum tenue</name>
    <dbReference type="NCBI Taxonomy" id="586396"/>
    <lineage>
        <taxon>Eukaryota</taxon>
        <taxon>Viridiplantae</taxon>
        <taxon>Streptophyta</taxon>
        <taxon>Embryophyta</taxon>
        <taxon>Tracheophyta</taxon>
        <taxon>Spermatophyta</taxon>
        <taxon>Magnoliopsida</taxon>
        <taxon>eudicotyledons</taxon>
        <taxon>Gunneridae</taxon>
        <taxon>Pentapetalae</taxon>
        <taxon>rosids</taxon>
        <taxon>fabids</taxon>
        <taxon>Malpighiales</taxon>
        <taxon>Linaceae</taxon>
        <taxon>Linum</taxon>
    </lineage>
</organism>
<proteinExistence type="predicted"/>
<evidence type="ECO:0000256" key="1">
    <source>
        <dbReference type="SAM" id="MobiDB-lite"/>
    </source>
</evidence>
<dbReference type="EMBL" id="CAMGYJ010000011">
    <property type="protein sequence ID" value="CAI0626136.1"/>
    <property type="molecule type" value="Genomic_DNA"/>
</dbReference>
<feature type="non-terminal residue" evidence="2">
    <location>
        <position position="53"/>
    </location>
</feature>
<feature type="region of interest" description="Disordered" evidence="1">
    <location>
        <begin position="1"/>
        <end position="21"/>
    </location>
</feature>
<name>A0AAV0RZ43_9ROSI</name>
<dbReference type="Proteomes" id="UP001154282">
    <property type="component" value="Unassembled WGS sequence"/>
</dbReference>
<comment type="caution">
    <text evidence="2">The sequence shown here is derived from an EMBL/GenBank/DDBJ whole genome shotgun (WGS) entry which is preliminary data.</text>
</comment>
<sequence>MKESTDKKVSKNRLYLPEEADATNPKEQGLRLLLIVNCIRDCITNRQVNEQVD</sequence>
<protein>
    <submittedName>
        <fullName evidence="2">Uncharacterized protein</fullName>
    </submittedName>
</protein>
<gene>
    <name evidence="2" type="ORF">LITE_LOCUS50726</name>
    <name evidence="3" type="ORF">LITE_LOCUS50852</name>
</gene>
<dbReference type="AlphaFoldDB" id="A0AAV0RZ43"/>
<evidence type="ECO:0000313" key="3">
    <source>
        <dbReference type="EMBL" id="CAI0626436.1"/>
    </source>
</evidence>
<reference evidence="2" key="1">
    <citation type="submission" date="2022-08" db="EMBL/GenBank/DDBJ databases">
        <authorList>
            <person name="Gutierrez-Valencia J."/>
        </authorList>
    </citation>
    <scope>NUCLEOTIDE SEQUENCE</scope>
</reference>
<evidence type="ECO:0000313" key="4">
    <source>
        <dbReference type="Proteomes" id="UP001154282"/>
    </source>
</evidence>
<dbReference type="EMBL" id="CAMGYJ010000011">
    <property type="protein sequence ID" value="CAI0626436.1"/>
    <property type="molecule type" value="Genomic_DNA"/>
</dbReference>